<organism evidence="1 2">
    <name type="scientific">Trachymyrmex septentrionalis</name>
    <dbReference type="NCBI Taxonomy" id="34720"/>
    <lineage>
        <taxon>Eukaryota</taxon>
        <taxon>Metazoa</taxon>
        <taxon>Ecdysozoa</taxon>
        <taxon>Arthropoda</taxon>
        <taxon>Hexapoda</taxon>
        <taxon>Insecta</taxon>
        <taxon>Pterygota</taxon>
        <taxon>Neoptera</taxon>
        <taxon>Endopterygota</taxon>
        <taxon>Hymenoptera</taxon>
        <taxon>Apocrita</taxon>
        <taxon>Aculeata</taxon>
        <taxon>Formicoidea</taxon>
        <taxon>Formicidae</taxon>
        <taxon>Myrmicinae</taxon>
        <taxon>Trachymyrmex</taxon>
    </lineage>
</organism>
<dbReference type="STRING" id="34720.A0A151JU66"/>
<name>A0A151JU66_9HYME</name>
<evidence type="ECO:0000313" key="2">
    <source>
        <dbReference type="Proteomes" id="UP000078541"/>
    </source>
</evidence>
<evidence type="ECO:0000313" key="1">
    <source>
        <dbReference type="EMBL" id="KYN35077.1"/>
    </source>
</evidence>
<dbReference type="AlphaFoldDB" id="A0A151JU66"/>
<sequence length="162" mass="19120">MVPTFVDLQGFVVDKRFVVKKVAVLKNGSELMHYIFTCPMPWRFLTKTDQSHASWLMTHYHGLRWNDGMVPYRMAQRLISEAVSGESETIVYVKGLEKREWLLDILNNDDVIVKTIDMHYDEIDSLENLDATNTFRCEKQSKCYALQNVLKFFNQWTRFQSK</sequence>
<proteinExistence type="predicted"/>
<gene>
    <name evidence="1" type="ORF">ALC56_10597</name>
</gene>
<protein>
    <submittedName>
        <fullName evidence="1">Uncharacterized protein</fullName>
    </submittedName>
</protein>
<accession>A0A151JU66</accession>
<keyword evidence="2" id="KW-1185">Reference proteome</keyword>
<dbReference type="EMBL" id="KQ981829">
    <property type="protein sequence ID" value="KYN35077.1"/>
    <property type="molecule type" value="Genomic_DNA"/>
</dbReference>
<reference evidence="1 2" key="1">
    <citation type="submission" date="2016-03" db="EMBL/GenBank/DDBJ databases">
        <title>Trachymyrmex septentrionalis WGS genome.</title>
        <authorList>
            <person name="Nygaard S."/>
            <person name="Hu H."/>
            <person name="Boomsma J."/>
            <person name="Zhang G."/>
        </authorList>
    </citation>
    <scope>NUCLEOTIDE SEQUENCE [LARGE SCALE GENOMIC DNA]</scope>
    <source>
        <strain evidence="1">Tsep2-gDNA-1</strain>
        <tissue evidence="1">Whole body</tissue>
    </source>
</reference>
<dbReference type="Proteomes" id="UP000078541">
    <property type="component" value="Unassembled WGS sequence"/>
</dbReference>